<dbReference type="RefSeq" id="WP_349588447.1">
    <property type="nucleotide sequence ID" value="NZ_JBEFLD010000006.1"/>
</dbReference>
<gene>
    <name evidence="8" type="primary">deoC</name>
    <name evidence="8" type="ORF">ABNW52_12850</name>
</gene>
<dbReference type="InterPro" id="IPR013785">
    <property type="entry name" value="Aldolase_TIM"/>
</dbReference>
<keyword evidence="5" id="KW-0704">Schiff base</keyword>
<dbReference type="PIRSF" id="PIRSF001357">
    <property type="entry name" value="DeoC"/>
    <property type="match status" value="1"/>
</dbReference>
<reference evidence="8" key="1">
    <citation type="submission" date="2024-06" db="EMBL/GenBank/DDBJ databases">
        <title>Genome sequence of Vogesella sp. MAHUQ-64.</title>
        <authorList>
            <person name="Huq M.A."/>
        </authorList>
    </citation>
    <scope>NUCLEOTIDE SEQUENCE</scope>
    <source>
        <strain evidence="8">MAHUQ-64</strain>
    </source>
</reference>
<keyword evidence="9" id="KW-1185">Reference proteome</keyword>
<accession>A0ABV1M653</accession>
<dbReference type="SMART" id="SM01133">
    <property type="entry name" value="DeoC"/>
    <property type="match status" value="1"/>
</dbReference>
<evidence type="ECO:0000256" key="3">
    <source>
        <dbReference type="ARBA" id="ARBA00012515"/>
    </source>
</evidence>
<name>A0ABV1M653_9NEIS</name>
<dbReference type="GO" id="GO:0004139">
    <property type="term" value="F:deoxyribose-phosphate aldolase activity"/>
    <property type="evidence" value="ECO:0007669"/>
    <property type="project" value="UniProtKB-EC"/>
</dbReference>
<proteinExistence type="inferred from homology"/>
<evidence type="ECO:0000256" key="2">
    <source>
        <dbReference type="ARBA" id="ARBA00009473"/>
    </source>
</evidence>
<keyword evidence="4 8" id="KW-0456">Lyase</keyword>
<dbReference type="CDD" id="cd00959">
    <property type="entry name" value="DeoC"/>
    <property type="match status" value="1"/>
</dbReference>
<dbReference type="InterPro" id="IPR002915">
    <property type="entry name" value="DeoC/FbaB/LacD_aldolase"/>
</dbReference>
<evidence type="ECO:0000256" key="1">
    <source>
        <dbReference type="ARBA" id="ARBA00004816"/>
    </source>
</evidence>
<dbReference type="PANTHER" id="PTHR10889">
    <property type="entry name" value="DEOXYRIBOSE-PHOSPHATE ALDOLASE"/>
    <property type="match status" value="1"/>
</dbReference>
<sequence>MQDAVNTARLALSLMDLTSLNDDDSGNTIRALCAQADSDAGTVAAVCVYPCFVAVARQALAAAATPQVRVATVANFPHGNAAVASAEAETRAAIAAGADEVDVVFPYRALLAGDGAVGAVLVAACKAACGDKILKVIIESGELAAAALIRQASDIALAAGADFLKTSTGKVAVNATPQAARIMLQAIRDSGRDAGFKAAGGVRTLADAAIYLQLAAEIMGEAWLTPAHFRFGASGLLANLQAVIAGQTAPPGRGY</sequence>
<dbReference type="Gene3D" id="3.20.20.70">
    <property type="entry name" value="Aldolase class I"/>
    <property type="match status" value="1"/>
</dbReference>
<dbReference type="Pfam" id="PF01791">
    <property type="entry name" value="DeoC"/>
    <property type="match status" value="1"/>
</dbReference>
<dbReference type="InterPro" id="IPR011343">
    <property type="entry name" value="DeoC"/>
</dbReference>
<dbReference type="EMBL" id="JBEFLD010000006">
    <property type="protein sequence ID" value="MEQ6291501.1"/>
    <property type="molecule type" value="Genomic_DNA"/>
</dbReference>
<comment type="similarity">
    <text evidence="2">Belongs to the DeoC/FbaB aldolase family. DeoC type 2 subfamily.</text>
</comment>
<comment type="caution">
    <text evidence="8">The sequence shown here is derived from an EMBL/GenBank/DDBJ whole genome shotgun (WGS) entry which is preliminary data.</text>
</comment>
<evidence type="ECO:0000256" key="6">
    <source>
        <dbReference type="ARBA" id="ARBA00048791"/>
    </source>
</evidence>
<dbReference type="NCBIfam" id="TIGR00126">
    <property type="entry name" value="deoC"/>
    <property type="match status" value="1"/>
</dbReference>
<comment type="pathway">
    <text evidence="1">Carbohydrate degradation; 2-deoxy-D-ribose 1-phosphate degradation; D-glyceraldehyde 3-phosphate and acetaldehyde from 2-deoxy-alpha-D-ribose 1-phosphate: step 2/2.</text>
</comment>
<evidence type="ECO:0000313" key="8">
    <source>
        <dbReference type="EMBL" id="MEQ6291501.1"/>
    </source>
</evidence>
<evidence type="ECO:0000256" key="7">
    <source>
        <dbReference type="NCBIfam" id="TIGR00126"/>
    </source>
</evidence>
<dbReference type="SUPFAM" id="SSF51569">
    <property type="entry name" value="Aldolase"/>
    <property type="match status" value="1"/>
</dbReference>
<protein>
    <recommendedName>
        <fullName evidence="3 7">Deoxyribose-phosphate aldolase</fullName>
        <ecNumber evidence="3 7">4.1.2.4</ecNumber>
    </recommendedName>
</protein>
<dbReference type="PANTHER" id="PTHR10889:SF3">
    <property type="entry name" value="DEOXYRIBOSE-PHOSPHATE ALDOLASE"/>
    <property type="match status" value="1"/>
</dbReference>
<comment type="catalytic activity">
    <reaction evidence="6">
        <text>2-deoxy-D-ribose 5-phosphate = D-glyceraldehyde 3-phosphate + acetaldehyde</text>
        <dbReference type="Rhea" id="RHEA:12821"/>
        <dbReference type="ChEBI" id="CHEBI:15343"/>
        <dbReference type="ChEBI" id="CHEBI:59776"/>
        <dbReference type="ChEBI" id="CHEBI:62877"/>
        <dbReference type="EC" id="4.1.2.4"/>
    </reaction>
</comment>
<evidence type="ECO:0000256" key="5">
    <source>
        <dbReference type="ARBA" id="ARBA00023270"/>
    </source>
</evidence>
<organism evidence="8 9">
    <name type="scientific">Vogesella oryzagri</name>
    <dbReference type="NCBI Taxonomy" id="3160864"/>
    <lineage>
        <taxon>Bacteria</taxon>
        <taxon>Pseudomonadati</taxon>
        <taxon>Pseudomonadota</taxon>
        <taxon>Betaproteobacteria</taxon>
        <taxon>Neisseriales</taxon>
        <taxon>Chromobacteriaceae</taxon>
        <taxon>Vogesella</taxon>
    </lineage>
</organism>
<dbReference type="EC" id="4.1.2.4" evidence="3 7"/>
<evidence type="ECO:0000256" key="4">
    <source>
        <dbReference type="ARBA" id="ARBA00023239"/>
    </source>
</evidence>
<evidence type="ECO:0000313" key="9">
    <source>
        <dbReference type="Proteomes" id="UP001433638"/>
    </source>
</evidence>
<dbReference type="Proteomes" id="UP001433638">
    <property type="component" value="Unassembled WGS sequence"/>
</dbReference>